<dbReference type="Proteomes" id="UP001059912">
    <property type="component" value="Plasmid unnamed3"/>
</dbReference>
<dbReference type="Pfam" id="PF01320">
    <property type="entry name" value="Colicin_Pyocin"/>
    <property type="match status" value="1"/>
</dbReference>
<name>A0ABY5ILX2_9VIBR</name>
<reference evidence="3" key="1">
    <citation type="submission" date="2020-03" db="EMBL/GenBank/DDBJ databases">
        <title>Five strains of Vibrio campbellii isolated from Mariana Trench.</title>
        <authorList>
            <person name="Liang J."/>
            <person name="Zhang X.-H."/>
        </authorList>
    </citation>
    <scope>NUCLEOTIDE SEQUENCE</scope>
    <source>
        <strain evidence="3">LJC013</strain>
        <plasmid evidence="3">unnamed3</plasmid>
    </source>
</reference>
<dbReference type="Gene3D" id="1.10.1200.20">
    <property type="entry name" value="Colicin E immunity protein"/>
    <property type="match status" value="1"/>
</dbReference>
<dbReference type="RefSeq" id="WP_369524877.1">
    <property type="nucleotide sequence ID" value="NZ_CP050466.1"/>
</dbReference>
<evidence type="ECO:0000256" key="2">
    <source>
        <dbReference type="ARBA" id="ARBA00023025"/>
    </source>
</evidence>
<evidence type="ECO:0000313" key="3">
    <source>
        <dbReference type="EMBL" id="UTZ35225.1"/>
    </source>
</evidence>
<dbReference type="InterPro" id="IPR000290">
    <property type="entry name" value="Colicin_pyocin"/>
</dbReference>
<keyword evidence="3" id="KW-0614">Plasmid</keyword>
<sequence>MNSWEDCFIDLVVHPKSRDLIFYPPDDRKDSPIGIVYENKMCRSEKELPCLKK</sequence>
<keyword evidence="2" id="KW-0079">Bacteriocin immunity</keyword>
<dbReference type="InterPro" id="IPR035900">
    <property type="entry name" value="Colicin_E_sf"/>
</dbReference>
<organism evidence="3 4">
    <name type="scientific">Vibrio campbellii</name>
    <dbReference type="NCBI Taxonomy" id="680"/>
    <lineage>
        <taxon>Bacteria</taxon>
        <taxon>Pseudomonadati</taxon>
        <taxon>Pseudomonadota</taxon>
        <taxon>Gammaproteobacteria</taxon>
        <taxon>Vibrionales</taxon>
        <taxon>Vibrionaceae</taxon>
        <taxon>Vibrio</taxon>
    </lineage>
</organism>
<evidence type="ECO:0000256" key="1">
    <source>
        <dbReference type="ARBA" id="ARBA00009346"/>
    </source>
</evidence>
<proteinExistence type="inferred from homology"/>
<dbReference type="SUPFAM" id="SSF47345">
    <property type="entry name" value="Colicin E immunity proteins"/>
    <property type="match status" value="1"/>
</dbReference>
<gene>
    <name evidence="3" type="ORF">HB762_28360</name>
</gene>
<evidence type="ECO:0000313" key="4">
    <source>
        <dbReference type="Proteomes" id="UP001059912"/>
    </source>
</evidence>
<protein>
    <submittedName>
        <fullName evidence="3">Uncharacterized protein</fullName>
    </submittedName>
</protein>
<comment type="similarity">
    <text evidence="1">Belongs to the colicins ColE2/ColE8/ColE9 and pyocins S1/S2 family.</text>
</comment>
<accession>A0ABY5ILX2</accession>
<geneLocation type="plasmid" evidence="3 4">
    <name>unnamed3</name>
</geneLocation>
<dbReference type="EMBL" id="CP050474">
    <property type="protein sequence ID" value="UTZ35225.1"/>
    <property type="molecule type" value="Genomic_DNA"/>
</dbReference>
<keyword evidence="4" id="KW-1185">Reference proteome</keyword>